<accession>A0AAD5DIJ9</accession>
<dbReference type="InterPro" id="IPR041432">
    <property type="entry name" value="UBP13_Znf-UBP_var"/>
</dbReference>
<proteinExistence type="predicted"/>
<keyword evidence="3" id="KW-1185">Reference proteome</keyword>
<dbReference type="InterPro" id="IPR013083">
    <property type="entry name" value="Znf_RING/FYVE/PHD"/>
</dbReference>
<dbReference type="Proteomes" id="UP001205105">
    <property type="component" value="Unassembled WGS sequence"/>
</dbReference>
<gene>
    <name evidence="2" type="ORF">COHA_007915</name>
</gene>
<dbReference type="Gene3D" id="3.30.40.10">
    <property type="entry name" value="Zinc/RING finger domain, C3HC4 (zinc finger)"/>
    <property type="match status" value="1"/>
</dbReference>
<evidence type="ECO:0000259" key="1">
    <source>
        <dbReference type="Pfam" id="PF17807"/>
    </source>
</evidence>
<evidence type="ECO:0000313" key="2">
    <source>
        <dbReference type="EMBL" id="KAI7838347.1"/>
    </source>
</evidence>
<evidence type="ECO:0000313" key="3">
    <source>
        <dbReference type="Proteomes" id="UP001205105"/>
    </source>
</evidence>
<sequence length="120" mass="13688">MDESVLELVRQHMREVKTPGHYDKVYKDECMFCFASPQTPGGLYINLTTHQAFDEEHVELDQERTGAVLYLHQQARRVPLSEEEQAATAAKPDRMAIGVEGGFNVDAKKYKIETDWVSLC</sequence>
<dbReference type="EMBL" id="JADXDR010000129">
    <property type="protein sequence ID" value="KAI7838347.1"/>
    <property type="molecule type" value="Genomic_DNA"/>
</dbReference>
<organism evidence="2 3">
    <name type="scientific">Chlorella ohadii</name>
    <dbReference type="NCBI Taxonomy" id="2649997"/>
    <lineage>
        <taxon>Eukaryota</taxon>
        <taxon>Viridiplantae</taxon>
        <taxon>Chlorophyta</taxon>
        <taxon>core chlorophytes</taxon>
        <taxon>Trebouxiophyceae</taxon>
        <taxon>Chlorellales</taxon>
        <taxon>Chlorellaceae</taxon>
        <taxon>Chlorella clade</taxon>
        <taxon>Chlorella</taxon>
    </lineage>
</organism>
<feature type="domain" description="Ubiquitinyl hydrolase variant UBP zinc finger" evidence="1">
    <location>
        <begin position="16"/>
        <end position="73"/>
    </location>
</feature>
<name>A0AAD5DIJ9_9CHLO</name>
<protein>
    <recommendedName>
        <fullName evidence="1">Ubiquitinyl hydrolase variant UBP zinc finger domain-containing protein</fullName>
    </recommendedName>
</protein>
<dbReference type="AlphaFoldDB" id="A0AAD5DIJ9"/>
<comment type="caution">
    <text evidence="2">The sequence shown here is derived from an EMBL/GenBank/DDBJ whole genome shotgun (WGS) entry which is preliminary data.</text>
</comment>
<reference evidence="2" key="1">
    <citation type="submission" date="2020-11" db="EMBL/GenBank/DDBJ databases">
        <title>Chlorella ohadii genome sequencing and assembly.</title>
        <authorList>
            <person name="Murik O."/>
            <person name="Treves H."/>
            <person name="Kedem I."/>
            <person name="Shotland Y."/>
            <person name="Kaplan A."/>
        </authorList>
    </citation>
    <scope>NUCLEOTIDE SEQUENCE</scope>
    <source>
        <strain evidence="2">1</strain>
    </source>
</reference>
<dbReference type="Pfam" id="PF17807">
    <property type="entry name" value="zf-UBP_var"/>
    <property type="match status" value="1"/>
</dbReference>